<gene>
    <name evidence="9" type="primary">SKOR2</name>
</gene>
<sequence>MASSPLPGPNDILLASPSSAFQPDALSQPRPGHANLKPNQVGQVILYGIPIVSLVIDGQERLCLAQISNTLLKNFSYNEIHNRRVALGITCVQCTPVQLEILRRAGAMPISSRRCGMITKREAERLCKSFLGENRPPKLPDNFAFDVSHECAWGCRGSFIPARYNSSRAKCIKCSYCNMYFSPNKFIFHSHRTPDAKYTQPDAANFNSWRRHLKLTDKSPQDELVFAWEDVKAMFNGGSRKRALPQPGAHPACHPLSSVKAAAVAAAAAVAGGGGLLGPHLLGAPPPPPPPPPLAELAGSPHAHHKRQRFDDDEDSLQEAAVVAAASLSAAAASLSVAAASGGAGTGGGGAGGGCVTGVGAGAGAGVAAGAKGPRSYPVIPVPSKGSFGGVLQKFPGCGGLFPHPYTFPAAAAAFGLCHKKEDAGATAEALGGAGAGGAGAAPKAGLSGLFWPAGRKDAFYPPFCMFWPPRTPGGLPVPTYLQPPPQPPSALGCALGDSPALLRQAFLDLAEPGGAGGSAEAAPPPGQPPQVVANGPGSGPPPPTGGAGAHDALFESPRGGSGGDCSAGSTPPADPATASGAGAAAGGAGPAGSRVPAPHHPHLLEGRKAGGGSYHHSSAFRPVGGKDDAESLAKLHGASAGAPHSPHHRGLLSPGGTSCSYPSEDSSEDEEDEEEEQEVDVEGHKPAEGEEEEEEGRDPEDEEEDEETGVLLGDPLVGGGRFLQGRGLSEKGSSRDRAPAAAGAFPLALNSSRLLQEDGKLGDPGGSDLPPHPPPPLAPQKASSGGSSSPGSPVHHPSLEEQPSYKDSQKTKENNQVIVSTKDDNNFSDKNKEHSFFITDSDASGGDFWRERSGEHTQETNSPHSLKKDVENMGKEELQKVLFEQIDLRRRLEQEFQVLKGNTSFPVFNNFQDQMKRELAYREEMVQQAIVFHPPLLSLLRTEPGPPLSKELSIDTIIN</sequence>
<dbReference type="GO" id="GO:0021936">
    <property type="term" value="P:regulation of cerebellar granule cell precursor proliferation"/>
    <property type="evidence" value="ECO:0007669"/>
    <property type="project" value="Ensembl"/>
</dbReference>
<dbReference type="GO" id="GO:0045880">
    <property type="term" value="P:positive regulation of smoothened signaling pathway"/>
    <property type="evidence" value="ECO:0007669"/>
    <property type="project" value="Ensembl"/>
</dbReference>
<dbReference type="GO" id="GO:0003682">
    <property type="term" value="F:chromatin binding"/>
    <property type="evidence" value="ECO:0007669"/>
    <property type="project" value="Ensembl"/>
</dbReference>
<feature type="compositionally biased region" description="Basic and acidic residues" evidence="7">
    <location>
        <begin position="729"/>
        <end position="739"/>
    </location>
</feature>
<keyword evidence="3" id="KW-0678">Repressor</keyword>
<evidence type="ECO:0000259" key="8">
    <source>
        <dbReference type="SMART" id="SM01046"/>
    </source>
</evidence>
<evidence type="ECO:0000256" key="4">
    <source>
        <dbReference type="ARBA" id="ARBA00023015"/>
    </source>
</evidence>
<dbReference type="GO" id="GO:0005634">
    <property type="term" value="C:nucleus"/>
    <property type="evidence" value="ECO:0007669"/>
    <property type="project" value="UniProtKB-SubCell"/>
</dbReference>
<evidence type="ECO:0000256" key="2">
    <source>
        <dbReference type="ARBA" id="ARBA00009513"/>
    </source>
</evidence>
<feature type="compositionally biased region" description="Pro residues" evidence="7">
    <location>
        <begin position="284"/>
        <end position="294"/>
    </location>
</feature>
<evidence type="ECO:0000313" key="10">
    <source>
        <dbReference type="Proteomes" id="UP000694414"/>
    </source>
</evidence>
<reference evidence="9" key="1">
    <citation type="submission" date="2025-08" db="UniProtKB">
        <authorList>
            <consortium name="Ensembl"/>
        </authorList>
    </citation>
    <scope>IDENTIFICATION</scope>
</reference>
<dbReference type="GO" id="GO:0042826">
    <property type="term" value="F:histone deacetylase binding"/>
    <property type="evidence" value="ECO:0007669"/>
    <property type="project" value="Ensembl"/>
</dbReference>
<dbReference type="GO" id="GO:0005737">
    <property type="term" value="C:cytoplasm"/>
    <property type="evidence" value="ECO:0007669"/>
    <property type="project" value="Ensembl"/>
</dbReference>
<evidence type="ECO:0000256" key="5">
    <source>
        <dbReference type="ARBA" id="ARBA00023163"/>
    </source>
</evidence>
<feature type="compositionally biased region" description="Low complexity" evidence="7">
    <location>
        <begin position="784"/>
        <end position="797"/>
    </location>
</feature>
<dbReference type="GO" id="GO:0005667">
    <property type="term" value="C:transcription regulator complex"/>
    <property type="evidence" value="ECO:0007669"/>
    <property type="project" value="TreeGrafter"/>
</dbReference>
<dbReference type="SUPFAM" id="SSF63763">
    <property type="entry name" value="SAND domain-like"/>
    <property type="match status" value="1"/>
</dbReference>
<accession>A0A8C9A8M5</accession>
<name>A0A8C9A8M5_PROSS</name>
<reference evidence="9" key="2">
    <citation type="submission" date="2025-09" db="UniProtKB">
        <authorList>
            <consortium name="Ensembl"/>
        </authorList>
    </citation>
    <scope>IDENTIFICATION</scope>
</reference>
<dbReference type="Pfam" id="PF02437">
    <property type="entry name" value="Ski_Sno_DHD"/>
    <property type="match status" value="1"/>
</dbReference>
<keyword evidence="10" id="KW-1185">Reference proteome</keyword>
<feature type="compositionally biased region" description="Low complexity" evidence="7">
    <location>
        <begin position="567"/>
        <end position="583"/>
    </location>
</feature>
<dbReference type="InterPro" id="IPR023216">
    <property type="entry name" value="Tscrpt_reg_SKI_SnoN"/>
</dbReference>
<dbReference type="GO" id="GO:0048814">
    <property type="term" value="P:regulation of dendrite morphogenesis"/>
    <property type="evidence" value="ECO:0007669"/>
    <property type="project" value="Ensembl"/>
</dbReference>
<dbReference type="InterPro" id="IPR003380">
    <property type="entry name" value="SKI/SNO/DAC"/>
</dbReference>
<feature type="compositionally biased region" description="Basic and acidic residues" evidence="7">
    <location>
        <begin position="798"/>
        <end position="814"/>
    </location>
</feature>
<dbReference type="SUPFAM" id="SSF46955">
    <property type="entry name" value="Putative DNA-binding domain"/>
    <property type="match status" value="1"/>
</dbReference>
<dbReference type="GO" id="GO:0048468">
    <property type="term" value="P:cell development"/>
    <property type="evidence" value="ECO:0007669"/>
    <property type="project" value="Ensembl"/>
</dbReference>
<dbReference type="PANTHER" id="PTHR10005">
    <property type="entry name" value="SKI ONCOGENE-RELATED"/>
    <property type="match status" value="1"/>
</dbReference>
<dbReference type="GO" id="GO:0007224">
    <property type="term" value="P:smoothened signaling pathway"/>
    <property type="evidence" value="ECO:0007669"/>
    <property type="project" value="Ensembl"/>
</dbReference>
<dbReference type="Proteomes" id="UP000694414">
    <property type="component" value="Unplaced"/>
</dbReference>
<dbReference type="GO" id="GO:0021702">
    <property type="term" value="P:cerebellar Purkinje cell differentiation"/>
    <property type="evidence" value="ECO:0007669"/>
    <property type="project" value="Ensembl"/>
</dbReference>
<dbReference type="InterPro" id="IPR010919">
    <property type="entry name" value="SAND-like_dom_sf"/>
</dbReference>
<evidence type="ECO:0000256" key="1">
    <source>
        <dbReference type="ARBA" id="ARBA00004123"/>
    </source>
</evidence>
<dbReference type="CDD" id="cd21080">
    <property type="entry name" value="DHD_Skor"/>
    <property type="match status" value="1"/>
</dbReference>
<dbReference type="SMART" id="SM01046">
    <property type="entry name" value="c-SKI_SMAD_bind"/>
    <property type="match status" value="1"/>
</dbReference>
<feature type="compositionally biased region" description="Basic and acidic residues" evidence="7">
    <location>
        <begin position="849"/>
        <end position="859"/>
    </location>
</feature>
<evidence type="ECO:0000256" key="7">
    <source>
        <dbReference type="SAM" id="MobiDB-lite"/>
    </source>
</evidence>
<dbReference type="FunFam" id="3.10.260.20:FF:000003">
    <property type="entry name" value="SKI family transcriptional corepressor 1 homolog-B-like"/>
    <property type="match status" value="1"/>
</dbReference>
<organism evidence="9 10">
    <name type="scientific">Prolemur simus</name>
    <name type="common">Greater bamboo lemur</name>
    <name type="synonym">Hapalemur simus</name>
    <dbReference type="NCBI Taxonomy" id="1328070"/>
    <lineage>
        <taxon>Eukaryota</taxon>
        <taxon>Metazoa</taxon>
        <taxon>Chordata</taxon>
        <taxon>Craniata</taxon>
        <taxon>Vertebrata</taxon>
        <taxon>Euteleostomi</taxon>
        <taxon>Mammalia</taxon>
        <taxon>Eutheria</taxon>
        <taxon>Euarchontoglires</taxon>
        <taxon>Primates</taxon>
        <taxon>Strepsirrhini</taxon>
        <taxon>Lemuriformes</taxon>
        <taxon>Lemuridae</taxon>
        <taxon>Prolemur</taxon>
    </lineage>
</organism>
<dbReference type="PANTHER" id="PTHR10005:SF7">
    <property type="entry name" value="SKI FAMILY TRANSCRIPTIONAL COREPRESSOR 2"/>
    <property type="match status" value="1"/>
</dbReference>
<dbReference type="FunFam" id="3.10.390.10:FF:000001">
    <property type="entry name" value="SKI family transcriptional corepressor 1"/>
    <property type="match status" value="1"/>
</dbReference>
<dbReference type="Ensembl" id="ENSPSMT00000030148.1">
    <property type="protein sequence ID" value="ENSPSMP00000026042.1"/>
    <property type="gene ID" value="ENSPSMG00000018268.1"/>
</dbReference>
<evidence type="ECO:0000256" key="6">
    <source>
        <dbReference type="ARBA" id="ARBA00023242"/>
    </source>
</evidence>
<comment type="similarity">
    <text evidence="2">Belongs to the SKI family.</text>
</comment>
<comment type="subcellular location">
    <subcellularLocation>
        <location evidence="1">Nucleus</location>
    </subcellularLocation>
</comment>
<dbReference type="GO" id="GO:0000981">
    <property type="term" value="F:DNA-binding transcription factor activity, RNA polymerase II-specific"/>
    <property type="evidence" value="ECO:0007669"/>
    <property type="project" value="TreeGrafter"/>
</dbReference>
<dbReference type="GeneTree" id="ENSGT00940000160474"/>
<feature type="compositionally biased region" description="Basic and acidic residues" evidence="7">
    <location>
        <begin position="625"/>
        <end position="634"/>
    </location>
</feature>
<feature type="compositionally biased region" description="Acidic residues" evidence="7">
    <location>
        <begin position="690"/>
        <end position="709"/>
    </location>
</feature>
<dbReference type="GO" id="GO:0030512">
    <property type="term" value="P:negative regulation of transforming growth factor beta receptor signaling pathway"/>
    <property type="evidence" value="ECO:0007669"/>
    <property type="project" value="Ensembl"/>
</dbReference>
<keyword evidence="6" id="KW-0539">Nucleus</keyword>
<dbReference type="GO" id="GO:0000122">
    <property type="term" value="P:negative regulation of transcription by RNA polymerase II"/>
    <property type="evidence" value="ECO:0007669"/>
    <property type="project" value="Ensembl"/>
</dbReference>
<feature type="region of interest" description="Disordered" evidence="7">
    <location>
        <begin position="838"/>
        <end position="868"/>
    </location>
</feature>
<dbReference type="InterPro" id="IPR009061">
    <property type="entry name" value="DNA-bd_dom_put_sf"/>
</dbReference>
<dbReference type="GO" id="GO:1902692">
    <property type="term" value="P:regulation of neuroblast proliferation"/>
    <property type="evidence" value="ECO:0007669"/>
    <property type="project" value="Ensembl"/>
</dbReference>
<keyword evidence="4" id="KW-0805">Transcription regulation</keyword>
<dbReference type="InterPro" id="IPR014890">
    <property type="entry name" value="c-SKI_SMAD4-bd_dom"/>
</dbReference>
<feature type="region of interest" description="Disordered" evidence="7">
    <location>
        <begin position="512"/>
        <end position="814"/>
    </location>
</feature>
<dbReference type="GO" id="GO:0046332">
    <property type="term" value="F:SMAD binding"/>
    <property type="evidence" value="ECO:0007669"/>
    <property type="project" value="Ensembl"/>
</dbReference>
<evidence type="ECO:0000313" key="9">
    <source>
        <dbReference type="Ensembl" id="ENSPSMP00000026042.1"/>
    </source>
</evidence>
<dbReference type="InterPro" id="IPR037000">
    <property type="entry name" value="Ski_DNA-bd_sf"/>
</dbReference>
<dbReference type="GO" id="GO:0030514">
    <property type="term" value="P:negative regulation of BMP signaling pathway"/>
    <property type="evidence" value="ECO:0007669"/>
    <property type="project" value="Ensembl"/>
</dbReference>
<dbReference type="Gene3D" id="3.10.260.20">
    <property type="entry name" value="Ski"/>
    <property type="match status" value="1"/>
</dbReference>
<dbReference type="Pfam" id="PF08782">
    <property type="entry name" value="c-SKI_SMAD_bind"/>
    <property type="match status" value="1"/>
</dbReference>
<feature type="compositionally biased region" description="Acidic residues" evidence="7">
    <location>
        <begin position="666"/>
        <end position="681"/>
    </location>
</feature>
<dbReference type="GO" id="GO:0000978">
    <property type="term" value="F:RNA polymerase II cis-regulatory region sequence-specific DNA binding"/>
    <property type="evidence" value="ECO:0007669"/>
    <property type="project" value="TreeGrafter"/>
</dbReference>
<dbReference type="Gene3D" id="3.10.390.10">
    <property type="entry name" value="SAND domain-like"/>
    <property type="match status" value="1"/>
</dbReference>
<protein>
    <submittedName>
        <fullName evidence="9">SKI family transcriptional corepressor 2</fullName>
    </submittedName>
</protein>
<evidence type="ECO:0000256" key="3">
    <source>
        <dbReference type="ARBA" id="ARBA00022491"/>
    </source>
</evidence>
<keyword evidence="5" id="KW-0804">Transcription</keyword>
<feature type="region of interest" description="Disordered" evidence="7">
    <location>
        <begin position="280"/>
        <end position="317"/>
    </location>
</feature>
<feature type="compositionally biased region" description="Low complexity" evidence="7">
    <location>
        <begin position="740"/>
        <end position="750"/>
    </location>
</feature>
<dbReference type="AlphaFoldDB" id="A0A8C9A8M5"/>
<feature type="domain" description="c-SKI SMAD4-binding" evidence="8">
    <location>
        <begin position="144"/>
        <end position="236"/>
    </location>
</feature>
<proteinExistence type="inferred from homology"/>